<dbReference type="InterPro" id="IPR011053">
    <property type="entry name" value="Single_hybrid_motif"/>
</dbReference>
<dbReference type="FunFam" id="2.40.50.100:FF:000003">
    <property type="entry name" value="Acetyl-CoA carboxylase biotin carboxyl carrier protein"/>
    <property type="match status" value="1"/>
</dbReference>
<dbReference type="InterPro" id="IPR011764">
    <property type="entry name" value="Biotin_carboxylation_dom"/>
</dbReference>
<evidence type="ECO:0000256" key="1">
    <source>
        <dbReference type="ARBA" id="ARBA00001953"/>
    </source>
</evidence>
<sequence>TASNSTDKNGTDERPQLAEFSSDHPALSSRASTGLFIAITAMAFLFLLEVCDLVLCAASFCINLSLLVARVTPLARDFVALLITFRLVRLLTLFGGLTRAEKRQILRMLDGYRREESFNLEQQRMLQTELENRTRECQDLRELVKSATLSRNRLRQKQMGQHQLKQEDGSPNEESCTDVTGGSPDNSRTGTRSVPDDSGHSSDSSPDSPPRETFGRGLEISQLIDKTQDHSMASGTLPPARKFEKVLVANRGEIAMRIYRALSEMEIKSVGVYSEADTMHMHRTMADESYLIGKGLQPVQAYLSISHIIQVAKETKADAVHPGYGFLSESAEFAQACHAAGIAFIGPRPETVRLLGDKVLAREAAVSAGVPVVPGSPGAIADAAAAEEFCRVHGLPVILKAAAGGGGRGMRVVRRLEDVAEAFERASSEATAAFGNGSMFVERFVESARHIEVQILADKAGSVIHLFERDCSVQRRHQKVLELAPAHKLRQEAREAILSDAVKLAKSVGYENAGTVEFLFEESTGRHYFMEVNPRVQVEHTVSEEITGVDIVRTQIRIAEGHSLSSLGLNQSEIAASGCAMQCRVTTEDPERDFQPDSGRLEYFRPGLGPGIRLDSASAFAGAIISPYYDSLLCKVVAHTGNFAESTAKMRRALREFRVIGVSTNIAFLLNLLSCEEFCTVAVDTGFLDRNPQLMRQRPSRGRVQKLLRFIVAVPPDGWRKILKQKGPEAFAKAILDHPGVLLTDTTMRDAHQSLLATRVRTYDLVKIAPFAARRLSGLLSMECLGGATFDVSLRFLHECPWQRLRQLRDLVPNIPFQMLLRGANAVGYTNYADNVVYRFCEEAVKTGMDIFRIFDCLNYVPNMLVGMDAVRKAGGVVEAAICYTGDLLTSKKYTLEYYLDTAEQLVRAGAHILAIKDMAGLLKPESARRLVTALKQKFPDRPLHIHTHDTAGAGVATLLACSESGADILDVSVDAMSGITAQPSMGAVVGCVGRSPGVQPADVADYNAYWEMTRRLYVNFECTNTMRSGNADVYENEIPGGQYTNLHFQSISLGLADQFALVKKKFAEANQLLGDLIKVTPSSKVVGDLAQFMVQNKLSKQDVLNRASELSFPCSVVQFFDGCIGQPHGGFPAELAAAVLHGRKPKYTSRPGAEIPPFDFEKLRRELEKKFGQGSISDCDLMSAALYPKVFDEFAEFRRQFGDVSKLSTRSFFQGPKIAEELELYLDKGITVYVKSLAITEPDKMGQRRCFFEVNGQLRVLHTRDREASKDLVFRRKAQPKENLGEVGAPMPGEILSVRVTPGQVVAKGQPLLALSAMKMELTVASPLAGKVHSVWVNAGDKVEGNDLLVTLEAEKSE</sequence>
<dbReference type="PROSITE" id="PS50975">
    <property type="entry name" value="ATP_GRASP"/>
    <property type="match status" value="1"/>
</dbReference>
<evidence type="ECO:0000313" key="15">
    <source>
        <dbReference type="Proteomes" id="UP000095280"/>
    </source>
</evidence>
<feature type="transmembrane region" description="Helical" evidence="10">
    <location>
        <begin position="31"/>
        <end position="48"/>
    </location>
</feature>
<dbReference type="Pfam" id="PF00682">
    <property type="entry name" value="HMGL-like"/>
    <property type="match status" value="1"/>
</dbReference>
<dbReference type="SUPFAM" id="SSF51246">
    <property type="entry name" value="Rudiment single hybrid motif"/>
    <property type="match status" value="1"/>
</dbReference>
<dbReference type="Pfam" id="PF00289">
    <property type="entry name" value="Biotin_carb_N"/>
    <property type="match status" value="1"/>
</dbReference>
<keyword evidence="10" id="KW-1133">Transmembrane helix</keyword>
<feature type="transmembrane region" description="Helical" evidence="10">
    <location>
        <begin position="78"/>
        <end position="98"/>
    </location>
</feature>
<evidence type="ECO:0000256" key="2">
    <source>
        <dbReference type="ARBA" id="ARBA00013057"/>
    </source>
</evidence>
<dbReference type="InterPro" id="IPR005479">
    <property type="entry name" value="CPAse_ATP-bd"/>
</dbReference>
<feature type="compositionally biased region" description="Polar residues" evidence="9">
    <location>
        <begin position="172"/>
        <end position="192"/>
    </location>
</feature>
<feature type="domain" description="Biotin carboxylation" evidence="13">
    <location>
        <begin position="242"/>
        <end position="693"/>
    </location>
</feature>
<evidence type="ECO:0000259" key="11">
    <source>
        <dbReference type="PROSITE" id="PS50968"/>
    </source>
</evidence>
<dbReference type="GO" id="GO:0005737">
    <property type="term" value="C:cytoplasm"/>
    <property type="evidence" value="ECO:0007669"/>
    <property type="project" value="TreeGrafter"/>
</dbReference>
<feature type="domain" description="Pyruvate carboxyltransferase" evidence="14">
    <location>
        <begin position="741"/>
        <end position="1010"/>
    </location>
</feature>
<dbReference type="SUPFAM" id="SSF51230">
    <property type="entry name" value="Single hybrid motif"/>
    <property type="match status" value="1"/>
</dbReference>
<dbReference type="Gene3D" id="3.30.470.20">
    <property type="entry name" value="ATP-grasp fold, B domain"/>
    <property type="match status" value="1"/>
</dbReference>
<evidence type="ECO:0000256" key="3">
    <source>
        <dbReference type="ARBA" id="ARBA00022598"/>
    </source>
</evidence>
<name>A0A1I8IU59_9PLAT</name>
<keyword evidence="3" id="KW-0436">Ligase</keyword>
<dbReference type="Pfam" id="PF02436">
    <property type="entry name" value="PYC_OADA"/>
    <property type="match status" value="1"/>
</dbReference>
<dbReference type="Proteomes" id="UP000095280">
    <property type="component" value="Unplaced"/>
</dbReference>
<comment type="cofactor">
    <cofactor evidence="1">
        <name>biotin</name>
        <dbReference type="ChEBI" id="CHEBI:57586"/>
    </cofactor>
</comment>
<dbReference type="FunFam" id="3.30.470.20:FF:000012">
    <property type="entry name" value="Pyruvate carboxylase"/>
    <property type="match status" value="1"/>
</dbReference>
<dbReference type="Gene3D" id="3.10.600.10">
    <property type="entry name" value="pyruvate carboxylase f1077a mutant domain"/>
    <property type="match status" value="1"/>
</dbReference>
<dbReference type="GO" id="GO:0009374">
    <property type="term" value="F:biotin binding"/>
    <property type="evidence" value="ECO:0007669"/>
    <property type="project" value="UniProtKB-ARBA"/>
</dbReference>
<keyword evidence="4" id="KW-0479">Metal-binding</keyword>
<keyword evidence="10" id="KW-0472">Membrane</keyword>
<feature type="domain" description="ATP-grasp" evidence="12">
    <location>
        <begin position="362"/>
        <end position="560"/>
    </location>
</feature>
<dbReference type="FunFam" id="3.20.20.70:FF:000033">
    <property type="entry name" value="Pyruvate carboxylase"/>
    <property type="match status" value="1"/>
</dbReference>
<accession>A0A1I8IU59</accession>
<keyword evidence="7" id="KW-0092">Biotin</keyword>
<proteinExistence type="predicted"/>
<dbReference type="PROSITE" id="PS00867">
    <property type="entry name" value="CPSASE_2"/>
    <property type="match status" value="1"/>
</dbReference>
<evidence type="ECO:0000256" key="10">
    <source>
        <dbReference type="SAM" id="Phobius"/>
    </source>
</evidence>
<dbReference type="InterPro" id="IPR011054">
    <property type="entry name" value="Rudment_hybrid_motif"/>
</dbReference>
<dbReference type="CDD" id="cd07937">
    <property type="entry name" value="DRE_TIM_PC_TC_5S"/>
    <property type="match status" value="1"/>
</dbReference>
<feature type="region of interest" description="Disordered" evidence="9">
    <location>
        <begin position="1"/>
        <end position="27"/>
    </location>
</feature>
<dbReference type="InterPro" id="IPR005481">
    <property type="entry name" value="BC-like_N"/>
</dbReference>
<evidence type="ECO:0000256" key="9">
    <source>
        <dbReference type="SAM" id="MobiDB-lite"/>
    </source>
</evidence>
<dbReference type="GO" id="GO:0046872">
    <property type="term" value="F:metal ion binding"/>
    <property type="evidence" value="ECO:0007669"/>
    <property type="project" value="UniProtKB-KW"/>
</dbReference>
<dbReference type="InterPro" id="IPR005482">
    <property type="entry name" value="Biotin_COase_C"/>
</dbReference>
<dbReference type="PANTHER" id="PTHR43778">
    <property type="entry name" value="PYRUVATE CARBOXYLASE"/>
    <property type="match status" value="1"/>
</dbReference>
<dbReference type="InterPro" id="IPR003379">
    <property type="entry name" value="Carboxylase_cons_dom"/>
</dbReference>
<protein>
    <recommendedName>
        <fullName evidence="2">pyruvate carboxylase</fullName>
        <ecNumber evidence="2">6.4.1.1</ecNumber>
    </recommendedName>
</protein>
<dbReference type="InterPro" id="IPR000089">
    <property type="entry name" value="Biotin_lipoyl"/>
</dbReference>
<reference evidence="16" key="1">
    <citation type="submission" date="2016-11" db="UniProtKB">
        <authorList>
            <consortium name="WormBaseParasite"/>
        </authorList>
    </citation>
    <scope>IDENTIFICATION</scope>
</reference>
<dbReference type="InterPro" id="IPR055268">
    <property type="entry name" value="PCB-like"/>
</dbReference>
<keyword evidence="15" id="KW-1185">Reference proteome</keyword>
<dbReference type="FunFam" id="3.30.1490.20:FF:000018">
    <property type="entry name" value="Biotin carboxylase"/>
    <property type="match status" value="1"/>
</dbReference>
<keyword evidence="6 8" id="KW-0067">ATP-binding</keyword>
<dbReference type="InterPro" id="IPR001882">
    <property type="entry name" value="Biotin_BS"/>
</dbReference>
<dbReference type="SMART" id="SM00878">
    <property type="entry name" value="Biotin_carb_C"/>
    <property type="match status" value="1"/>
</dbReference>
<dbReference type="GO" id="GO:0006094">
    <property type="term" value="P:gluconeogenesis"/>
    <property type="evidence" value="ECO:0007669"/>
    <property type="project" value="TreeGrafter"/>
</dbReference>
<dbReference type="FunFam" id="3.40.50.20:FF:000010">
    <property type="entry name" value="Propionyl-CoA carboxylase subunit alpha"/>
    <property type="match status" value="1"/>
</dbReference>
<evidence type="ECO:0000313" key="16">
    <source>
        <dbReference type="WBParaSite" id="maker-uti_cns_0016654-snap-gene-0.2-mRNA-1"/>
    </source>
</evidence>
<dbReference type="InterPro" id="IPR000891">
    <property type="entry name" value="PYR_CT"/>
</dbReference>
<dbReference type="InterPro" id="IPR013785">
    <property type="entry name" value="Aldolase_TIM"/>
</dbReference>
<dbReference type="NCBIfam" id="NF006761">
    <property type="entry name" value="PRK09282.1"/>
    <property type="match status" value="1"/>
</dbReference>
<evidence type="ECO:0000256" key="7">
    <source>
        <dbReference type="ARBA" id="ARBA00023267"/>
    </source>
</evidence>
<evidence type="ECO:0000256" key="6">
    <source>
        <dbReference type="ARBA" id="ARBA00022840"/>
    </source>
</evidence>
<dbReference type="PANTHER" id="PTHR43778:SF2">
    <property type="entry name" value="PYRUVATE CARBOXYLASE, MITOCHONDRIAL"/>
    <property type="match status" value="1"/>
</dbReference>
<feature type="domain" description="Lipoyl-binding" evidence="11">
    <location>
        <begin position="1285"/>
        <end position="1354"/>
    </location>
</feature>
<feature type="region of interest" description="Disordered" evidence="9">
    <location>
        <begin position="151"/>
        <end position="215"/>
    </location>
</feature>
<dbReference type="CDD" id="cd06850">
    <property type="entry name" value="biotinyl_domain"/>
    <property type="match status" value="1"/>
</dbReference>
<dbReference type="SUPFAM" id="SSF89000">
    <property type="entry name" value="post-HMGL domain-like"/>
    <property type="match status" value="1"/>
</dbReference>
<dbReference type="PROSITE" id="PS50991">
    <property type="entry name" value="PYR_CT"/>
    <property type="match status" value="1"/>
</dbReference>
<dbReference type="PROSITE" id="PS50968">
    <property type="entry name" value="BIOTINYL_LIPOYL"/>
    <property type="match status" value="1"/>
</dbReference>
<dbReference type="GO" id="GO:0004736">
    <property type="term" value="F:pyruvate carboxylase activity"/>
    <property type="evidence" value="ECO:0007669"/>
    <property type="project" value="UniProtKB-EC"/>
</dbReference>
<evidence type="ECO:0000256" key="8">
    <source>
        <dbReference type="PROSITE-ProRule" id="PRU00409"/>
    </source>
</evidence>
<dbReference type="WBParaSite" id="maker-uti_cns_0016654-snap-gene-0.2-mRNA-1">
    <property type="protein sequence ID" value="maker-uti_cns_0016654-snap-gene-0.2-mRNA-1"/>
    <property type="gene ID" value="maker-uti_cns_0016654-snap-gene-0.2"/>
</dbReference>
<dbReference type="PROSITE" id="PS50979">
    <property type="entry name" value="BC"/>
    <property type="match status" value="1"/>
</dbReference>
<organism evidence="15 16">
    <name type="scientific">Macrostomum lignano</name>
    <dbReference type="NCBI Taxonomy" id="282301"/>
    <lineage>
        <taxon>Eukaryota</taxon>
        <taxon>Metazoa</taxon>
        <taxon>Spiralia</taxon>
        <taxon>Lophotrochozoa</taxon>
        <taxon>Platyhelminthes</taxon>
        <taxon>Rhabditophora</taxon>
        <taxon>Macrostomorpha</taxon>
        <taxon>Macrostomida</taxon>
        <taxon>Macrostomidae</taxon>
        <taxon>Macrostomum</taxon>
    </lineage>
</organism>
<evidence type="ECO:0000259" key="14">
    <source>
        <dbReference type="PROSITE" id="PS50991"/>
    </source>
</evidence>
<keyword evidence="10" id="KW-0812">Transmembrane</keyword>
<dbReference type="GO" id="GO:0005524">
    <property type="term" value="F:ATP binding"/>
    <property type="evidence" value="ECO:0007669"/>
    <property type="project" value="UniProtKB-UniRule"/>
</dbReference>
<evidence type="ECO:0000256" key="5">
    <source>
        <dbReference type="ARBA" id="ARBA00022741"/>
    </source>
</evidence>
<evidence type="ECO:0000259" key="12">
    <source>
        <dbReference type="PROSITE" id="PS50975"/>
    </source>
</evidence>
<dbReference type="Gene3D" id="3.20.20.70">
    <property type="entry name" value="Aldolase class I"/>
    <property type="match status" value="1"/>
</dbReference>
<evidence type="ECO:0000256" key="4">
    <source>
        <dbReference type="ARBA" id="ARBA00022723"/>
    </source>
</evidence>
<evidence type="ECO:0000259" key="13">
    <source>
        <dbReference type="PROSITE" id="PS50979"/>
    </source>
</evidence>
<dbReference type="InterPro" id="IPR016185">
    <property type="entry name" value="PreATP-grasp_dom_sf"/>
</dbReference>
<dbReference type="SUPFAM" id="SSF51569">
    <property type="entry name" value="Aldolase"/>
    <property type="match status" value="1"/>
</dbReference>
<dbReference type="Pfam" id="PF00364">
    <property type="entry name" value="Biotin_lipoyl"/>
    <property type="match status" value="1"/>
</dbReference>
<dbReference type="SUPFAM" id="SSF56059">
    <property type="entry name" value="Glutathione synthetase ATP-binding domain-like"/>
    <property type="match status" value="1"/>
</dbReference>
<dbReference type="Pfam" id="PF02786">
    <property type="entry name" value="CPSase_L_D2"/>
    <property type="match status" value="1"/>
</dbReference>
<dbReference type="InterPro" id="IPR011761">
    <property type="entry name" value="ATP-grasp"/>
</dbReference>
<dbReference type="Pfam" id="PF02785">
    <property type="entry name" value="Biotin_carb_C"/>
    <property type="match status" value="1"/>
</dbReference>
<dbReference type="Gene3D" id="2.40.50.100">
    <property type="match status" value="1"/>
</dbReference>
<keyword evidence="5 8" id="KW-0547">Nucleotide-binding</keyword>
<dbReference type="EC" id="6.4.1.1" evidence="2"/>
<dbReference type="PROSITE" id="PS00188">
    <property type="entry name" value="BIOTIN"/>
    <property type="match status" value="1"/>
</dbReference>
<dbReference type="SUPFAM" id="SSF52440">
    <property type="entry name" value="PreATP-grasp domain"/>
    <property type="match status" value="1"/>
</dbReference>